<dbReference type="InterPro" id="IPR009057">
    <property type="entry name" value="Homeodomain-like_sf"/>
</dbReference>
<evidence type="ECO:0000313" key="2">
    <source>
        <dbReference type="EMBL" id="TSE32996.1"/>
    </source>
</evidence>
<dbReference type="AlphaFoldDB" id="A0A554XB36"/>
<dbReference type="EMBL" id="VJOM01000006">
    <property type="protein sequence ID" value="TSE32996.1"/>
    <property type="molecule type" value="Genomic_DNA"/>
</dbReference>
<accession>A0A554XB36</accession>
<evidence type="ECO:0000313" key="3">
    <source>
        <dbReference type="Proteomes" id="UP000317763"/>
    </source>
</evidence>
<dbReference type="Proteomes" id="UP000317763">
    <property type="component" value="Unassembled WGS sequence"/>
</dbReference>
<keyword evidence="3" id="KW-1185">Reference proteome</keyword>
<dbReference type="OrthoDB" id="9155356at2"/>
<dbReference type="SUPFAM" id="SSF46689">
    <property type="entry name" value="Homeodomain-like"/>
    <property type="match status" value="1"/>
</dbReference>
<evidence type="ECO:0000256" key="1">
    <source>
        <dbReference type="SAM" id="MobiDB-lite"/>
    </source>
</evidence>
<gene>
    <name evidence="2" type="ORF">Ttaiw_00857</name>
</gene>
<name>A0A554XB36_9BURK</name>
<sequence>MVQRVAGLTMLAEYIGDEAAEKLRAAFGGCQVKVPKTRAGSWWQRLVETLGERDAADFCEAFGGETVYIPRHAAEEREAIRQQVRDMLAAGMTYLEIARTLTWTVRYTERGLRKMMEARCAAAARRADDPRQMSLLANWSNLQDAMLGSAERAPADSRPVMADHAGHGTI</sequence>
<protein>
    <submittedName>
        <fullName evidence="2">Mor transcription activator family protein</fullName>
    </submittedName>
</protein>
<comment type="caution">
    <text evidence="2">The sequence shown here is derived from an EMBL/GenBank/DDBJ whole genome shotgun (WGS) entry which is preliminary data.</text>
</comment>
<dbReference type="RefSeq" id="WP_143897618.1">
    <property type="nucleotide sequence ID" value="NZ_CP083911.1"/>
</dbReference>
<proteinExistence type="predicted"/>
<feature type="region of interest" description="Disordered" evidence="1">
    <location>
        <begin position="150"/>
        <end position="170"/>
    </location>
</feature>
<organism evidence="2 3">
    <name type="scientific">Tepidimonas taiwanensis</name>
    <dbReference type="NCBI Taxonomy" id="307486"/>
    <lineage>
        <taxon>Bacteria</taxon>
        <taxon>Pseudomonadati</taxon>
        <taxon>Pseudomonadota</taxon>
        <taxon>Betaproteobacteria</taxon>
        <taxon>Burkholderiales</taxon>
        <taxon>Tepidimonas</taxon>
    </lineage>
</organism>
<reference evidence="2 3" key="1">
    <citation type="submission" date="2019-07" db="EMBL/GenBank/DDBJ databases">
        <title>Tepidimonas taiwanensis I1-1 draft genome.</title>
        <authorList>
            <person name="Da Costa M.S."/>
            <person name="Froufe H.J.C."/>
            <person name="Egas C."/>
            <person name="Albuquerque L."/>
        </authorList>
    </citation>
    <scope>NUCLEOTIDE SEQUENCE [LARGE SCALE GENOMIC DNA]</scope>
    <source>
        <strain evidence="2 3">I1-1</strain>
    </source>
</reference>